<dbReference type="InterPro" id="IPR020915">
    <property type="entry name" value="UPF0311"/>
</dbReference>
<evidence type="ECO:0000313" key="3">
    <source>
        <dbReference type="Proteomes" id="UP000465221"/>
    </source>
</evidence>
<reference evidence="2 3" key="1">
    <citation type="submission" date="2020-01" db="EMBL/GenBank/DDBJ databases">
        <title>Draft genome sequence of Aspergillus udagawae IFM 46972.</title>
        <authorList>
            <person name="Takahashi H."/>
            <person name="Yaguchi T."/>
        </authorList>
    </citation>
    <scope>NUCLEOTIDE SEQUENCE [LARGE SCALE GENOMIC DNA]</scope>
    <source>
        <strain evidence="2 3">IFM 46972</strain>
    </source>
</reference>
<dbReference type="Proteomes" id="UP000465221">
    <property type="component" value="Unassembled WGS sequence"/>
</dbReference>
<dbReference type="PANTHER" id="PTHR37315">
    <property type="entry name" value="UPF0311 PROTEIN BLR7842"/>
    <property type="match status" value="1"/>
</dbReference>
<protein>
    <submittedName>
        <fullName evidence="2">Uncharacterized protein</fullName>
    </submittedName>
</protein>
<proteinExistence type="predicted"/>
<dbReference type="EMBL" id="BLKC01000056">
    <property type="protein sequence ID" value="GFF44070.1"/>
    <property type="molecule type" value="Genomic_DNA"/>
</dbReference>
<name>A0A8H3P4F7_9EURO</name>
<evidence type="ECO:0000256" key="1">
    <source>
        <dbReference type="SAM" id="MobiDB-lite"/>
    </source>
</evidence>
<gene>
    <name evidence="2" type="ORF">IFM46972_07424</name>
</gene>
<comment type="caution">
    <text evidence="2">The sequence shown here is derived from an EMBL/GenBank/DDBJ whole genome shotgun (WGS) entry which is preliminary data.</text>
</comment>
<dbReference type="PANTHER" id="PTHR37315:SF1">
    <property type="entry name" value="UPF0311 PROTEIN BLR7842"/>
    <property type="match status" value="1"/>
</dbReference>
<feature type="compositionally biased region" description="Basic residues" evidence="1">
    <location>
        <begin position="251"/>
        <end position="263"/>
    </location>
</feature>
<evidence type="ECO:0000313" key="2">
    <source>
        <dbReference type="EMBL" id="GFF44070.1"/>
    </source>
</evidence>
<dbReference type="AlphaFoldDB" id="A0A8H3P4F7"/>
<feature type="region of interest" description="Disordered" evidence="1">
    <location>
        <begin position="216"/>
        <end position="288"/>
    </location>
</feature>
<dbReference type="FunFam" id="2.40.160.20:FF:000015">
    <property type="entry name" value="WGS project CABT00000000 data, contig 2.20"/>
    <property type="match status" value="1"/>
</dbReference>
<sequence length="288" mass="31563">MSEFPSLQPAFTVQVTIDPGFAVGSASRSNSLQVVPMTGGTVKSDPGYSLALDAEFVGTGNDYIHADPDNKHLRLNAHGVIKTKDDALLYMNYTGVITMGPAEAAVFSGTADDGATPFGNSFTHFTFETGDERYKEFENRVFVGQGRFRVEKGKPVVVEYKVSQVVKGRRSISQARFPLNAASLNAVKARPQFDDVGNHPLLHLQTQTSYDQSANALLSDTPHTPTPSTPQSPLSTFPEPPKQNPQTNQRQRPKHRHASRQKGNRANMAPERQGPKLPSLFRTKRTNS</sequence>
<dbReference type="Gene3D" id="2.40.160.20">
    <property type="match status" value="1"/>
</dbReference>
<organism evidence="2 3">
    <name type="scientific">Aspergillus udagawae</name>
    <dbReference type="NCBI Taxonomy" id="91492"/>
    <lineage>
        <taxon>Eukaryota</taxon>
        <taxon>Fungi</taxon>
        <taxon>Dikarya</taxon>
        <taxon>Ascomycota</taxon>
        <taxon>Pezizomycotina</taxon>
        <taxon>Eurotiomycetes</taxon>
        <taxon>Eurotiomycetidae</taxon>
        <taxon>Eurotiales</taxon>
        <taxon>Aspergillaceae</taxon>
        <taxon>Aspergillus</taxon>
        <taxon>Aspergillus subgen. Fumigati</taxon>
    </lineage>
</organism>
<dbReference type="Pfam" id="PF11578">
    <property type="entry name" value="DUF3237"/>
    <property type="match status" value="1"/>
</dbReference>
<accession>A0A8H3P4F7</accession>